<dbReference type="Pfam" id="PF14200">
    <property type="entry name" value="RicinB_lectin_2"/>
    <property type="match status" value="1"/>
</dbReference>
<evidence type="ECO:0000259" key="1">
    <source>
        <dbReference type="Pfam" id="PF14200"/>
    </source>
</evidence>
<sequence>MDDAQDYFIADLWHGRRVKLASLASNSILDLSGGDSADGTRVQGWEDNGSSAQRWYLYKVNEGSTWSPWVIKNAATDTWLDLSNGGSADGTAIQCWGQTWDQVRRNRNSHWFLITQQQHEASIFR</sequence>
<dbReference type="SUPFAM" id="SSF50370">
    <property type="entry name" value="Ricin B-like lectins"/>
    <property type="match status" value="1"/>
</dbReference>
<name>A0AA43TYG3_9LECA</name>
<evidence type="ECO:0000313" key="2">
    <source>
        <dbReference type="EMBL" id="MDI1489092.1"/>
    </source>
</evidence>
<dbReference type="AlphaFoldDB" id="A0AA43TYG3"/>
<evidence type="ECO:0000313" key="3">
    <source>
        <dbReference type="Proteomes" id="UP001161017"/>
    </source>
</evidence>
<organism evidence="2 3">
    <name type="scientific">Ramalina farinacea</name>
    <dbReference type="NCBI Taxonomy" id="258253"/>
    <lineage>
        <taxon>Eukaryota</taxon>
        <taxon>Fungi</taxon>
        <taxon>Dikarya</taxon>
        <taxon>Ascomycota</taxon>
        <taxon>Pezizomycotina</taxon>
        <taxon>Lecanoromycetes</taxon>
        <taxon>OSLEUM clade</taxon>
        <taxon>Lecanoromycetidae</taxon>
        <taxon>Lecanorales</taxon>
        <taxon>Lecanorineae</taxon>
        <taxon>Ramalinaceae</taxon>
        <taxon>Ramalina</taxon>
    </lineage>
</organism>
<dbReference type="Gene3D" id="2.80.10.50">
    <property type="match status" value="2"/>
</dbReference>
<comment type="caution">
    <text evidence="2">The sequence shown here is derived from an EMBL/GenBank/DDBJ whole genome shotgun (WGS) entry which is preliminary data.</text>
</comment>
<proteinExistence type="predicted"/>
<dbReference type="InterPro" id="IPR000772">
    <property type="entry name" value="Ricin_B_lectin"/>
</dbReference>
<protein>
    <recommendedName>
        <fullName evidence="1">Ricin B lectin domain-containing protein</fullName>
    </recommendedName>
</protein>
<dbReference type="EMBL" id="JAPUFD010000008">
    <property type="protein sequence ID" value="MDI1489092.1"/>
    <property type="molecule type" value="Genomic_DNA"/>
</dbReference>
<reference evidence="2" key="1">
    <citation type="journal article" date="2023" name="Genome Biol. Evol.">
        <title>First Whole Genome Sequence and Flow Cytometry Genome Size Data for the Lichen-Forming Fungus Ramalina farinacea (Ascomycota).</title>
        <authorList>
            <person name="Llewellyn T."/>
            <person name="Mian S."/>
            <person name="Hill R."/>
            <person name="Leitch I.J."/>
            <person name="Gaya E."/>
        </authorList>
    </citation>
    <scope>NUCLEOTIDE SEQUENCE</scope>
    <source>
        <strain evidence="2">LIQ254RAFAR</strain>
    </source>
</reference>
<dbReference type="InterPro" id="IPR035992">
    <property type="entry name" value="Ricin_B-like_lectins"/>
</dbReference>
<accession>A0AA43TYG3</accession>
<dbReference type="Proteomes" id="UP001161017">
    <property type="component" value="Unassembled WGS sequence"/>
</dbReference>
<keyword evidence="3" id="KW-1185">Reference proteome</keyword>
<gene>
    <name evidence="2" type="ORF">OHK93_008370</name>
</gene>
<feature type="domain" description="Ricin B lectin" evidence="1">
    <location>
        <begin position="12"/>
        <end position="96"/>
    </location>
</feature>